<dbReference type="Pfam" id="PF14312">
    <property type="entry name" value="FG-GAP_2"/>
    <property type="match status" value="2"/>
</dbReference>
<name>K0S693_THAOC</name>
<gene>
    <name evidence="3" type="ORF">THAOC_18849</name>
</gene>
<sequence length="240" mass="25125">MGAHFVNTAEVDPPVVVGTDTSTYTTLLPGAAGREATNSGAANAGTRAIVIPQATVVTPEDDDGPKPTIVASMVLPFYRRKGFVYVMVAMALLGLLAIGIATAVQLSNSGSETYLAHHQAKLLAPDGSADDKFGLSVAIYVDPDGSANDRFGKSVAIYEDIIVVGADGDGSAHVFVRSGEEWAHQAKLLAPDGAADDRFGRSVAIYEDTIVVGAYRDDDNGFESGSAHVFVRSGEVWTHQ</sequence>
<dbReference type="EMBL" id="AGNL01020728">
    <property type="protein sequence ID" value="EJK60745.1"/>
    <property type="molecule type" value="Genomic_DNA"/>
</dbReference>
<feature type="transmembrane region" description="Helical" evidence="2">
    <location>
        <begin position="83"/>
        <end position="104"/>
    </location>
</feature>
<dbReference type="Gene3D" id="2.130.10.130">
    <property type="entry name" value="Integrin alpha, N-terminal"/>
    <property type="match status" value="1"/>
</dbReference>
<protein>
    <submittedName>
        <fullName evidence="3">Uncharacterized protein</fullName>
    </submittedName>
</protein>
<dbReference type="PANTHER" id="PTHR36220:SF1">
    <property type="entry name" value="GAMMA TUBULIN COMPLEX COMPONENT C-TERMINAL DOMAIN-CONTAINING PROTEIN"/>
    <property type="match status" value="1"/>
</dbReference>
<keyword evidence="2" id="KW-0472">Membrane</keyword>
<reference evidence="3 4" key="1">
    <citation type="journal article" date="2012" name="Genome Biol.">
        <title>Genome and low-iron response of an oceanic diatom adapted to chronic iron limitation.</title>
        <authorList>
            <person name="Lommer M."/>
            <person name="Specht M."/>
            <person name="Roy A.S."/>
            <person name="Kraemer L."/>
            <person name="Andreson R."/>
            <person name="Gutowska M.A."/>
            <person name="Wolf J."/>
            <person name="Bergner S.V."/>
            <person name="Schilhabel M.B."/>
            <person name="Klostermeier U.C."/>
            <person name="Beiko R.G."/>
            <person name="Rosenstiel P."/>
            <person name="Hippler M."/>
            <person name="Laroche J."/>
        </authorList>
    </citation>
    <scope>NUCLEOTIDE SEQUENCE [LARGE SCALE GENOMIC DNA]</scope>
    <source>
        <strain evidence="3 4">CCMP1005</strain>
    </source>
</reference>
<dbReference type="PANTHER" id="PTHR36220">
    <property type="entry name" value="UNNAMED PRODUCT"/>
    <property type="match status" value="1"/>
</dbReference>
<evidence type="ECO:0000313" key="4">
    <source>
        <dbReference type="Proteomes" id="UP000266841"/>
    </source>
</evidence>
<keyword evidence="2" id="KW-1133">Transmembrane helix</keyword>
<keyword evidence="4" id="KW-1185">Reference proteome</keyword>
<keyword evidence="2" id="KW-0812">Transmembrane</keyword>
<dbReference type="Proteomes" id="UP000266841">
    <property type="component" value="Unassembled WGS sequence"/>
</dbReference>
<evidence type="ECO:0000256" key="2">
    <source>
        <dbReference type="SAM" id="Phobius"/>
    </source>
</evidence>
<dbReference type="AlphaFoldDB" id="K0S693"/>
<organism evidence="3 4">
    <name type="scientific">Thalassiosira oceanica</name>
    <name type="common">Marine diatom</name>
    <dbReference type="NCBI Taxonomy" id="159749"/>
    <lineage>
        <taxon>Eukaryota</taxon>
        <taxon>Sar</taxon>
        <taxon>Stramenopiles</taxon>
        <taxon>Ochrophyta</taxon>
        <taxon>Bacillariophyta</taxon>
        <taxon>Coscinodiscophyceae</taxon>
        <taxon>Thalassiosirophycidae</taxon>
        <taxon>Thalassiosirales</taxon>
        <taxon>Thalassiosiraceae</taxon>
        <taxon>Thalassiosira</taxon>
    </lineage>
</organism>
<keyword evidence="1" id="KW-0732">Signal</keyword>
<evidence type="ECO:0000313" key="3">
    <source>
        <dbReference type="EMBL" id="EJK60745.1"/>
    </source>
</evidence>
<proteinExistence type="predicted"/>
<accession>K0S693</accession>
<feature type="non-terminal residue" evidence="3">
    <location>
        <position position="240"/>
    </location>
</feature>
<comment type="caution">
    <text evidence="3">The sequence shown here is derived from an EMBL/GenBank/DDBJ whole genome shotgun (WGS) entry which is preliminary data.</text>
</comment>
<dbReference type="OrthoDB" id="188207at2759"/>
<dbReference type="InterPro" id="IPR013517">
    <property type="entry name" value="FG-GAP"/>
</dbReference>
<dbReference type="InterPro" id="IPR028994">
    <property type="entry name" value="Integrin_alpha_N"/>
</dbReference>
<evidence type="ECO:0000256" key="1">
    <source>
        <dbReference type="ARBA" id="ARBA00022729"/>
    </source>
</evidence>